<dbReference type="Proteomes" id="UP001223743">
    <property type="component" value="Unassembled WGS sequence"/>
</dbReference>
<dbReference type="Gene3D" id="3.40.630.10">
    <property type="entry name" value="Zn peptidases"/>
    <property type="match status" value="1"/>
</dbReference>
<dbReference type="InterPro" id="IPR010158">
    <property type="entry name" value="Amidase_Cbmase"/>
</dbReference>
<dbReference type="Gene3D" id="3.30.70.360">
    <property type="match status" value="1"/>
</dbReference>
<comment type="subunit">
    <text evidence="3">Homodimer.</text>
</comment>
<keyword evidence="4" id="KW-0479">Metal-binding</keyword>
<evidence type="ECO:0000256" key="1">
    <source>
        <dbReference type="ARBA" id="ARBA00001936"/>
    </source>
</evidence>
<proteinExistence type="inferred from homology"/>
<keyword evidence="9" id="KW-1185">Reference proteome</keyword>
<dbReference type="GO" id="GO:0047652">
    <property type="term" value="F:allantoate deiminase activity"/>
    <property type="evidence" value="ECO:0007669"/>
    <property type="project" value="UniProtKB-EC"/>
</dbReference>
<sequence>MSSAPFPKPSSRRGLGERALAMIDALAAISADDGALTRLYLTPEHAKAAALVGDWMRSAGLSVRMDAAGTMRGALPPGRSGRSANKSLLIGSHIDTVIDAGRFDGNLGVVAGILAVEELTARGVALPFGLEILAFGDEEGVRFPVTLTSSSVAAGIFDPKALEATDEKGVSLREALIAFGGDPSRLSNEAYARPAVLGYLEVHIEQGPVLERSNEPLGVVTAIASQSRHRIRIRGEAGHAGTVPMDMRHDAVTAAAEIILAAEEVARKGKKHSLVATVGHVEVMPGASNVIPADVRFSLDVRAATDDARKAAVEEITLFARRIDKRRQVVVGVETVLEKAVATCAPRMTKAIAAGIARVQQAPPRSLMSGAGHDGQAMAQLCDFGMIFVRCRAGISHNPNEWVSVDDLGAAVEGLVATIEELARQEGEAK</sequence>
<dbReference type="NCBIfam" id="NF006775">
    <property type="entry name" value="PRK09290.2-5"/>
    <property type="match status" value="1"/>
</dbReference>
<evidence type="ECO:0000313" key="9">
    <source>
        <dbReference type="Proteomes" id="UP001223743"/>
    </source>
</evidence>
<keyword evidence="6" id="KW-0464">Manganese</keyword>
<dbReference type="PANTHER" id="PTHR32494">
    <property type="entry name" value="ALLANTOATE DEIMINASE-RELATED"/>
    <property type="match status" value="1"/>
</dbReference>
<evidence type="ECO:0000256" key="2">
    <source>
        <dbReference type="ARBA" id="ARBA00006153"/>
    </source>
</evidence>
<protein>
    <submittedName>
        <fullName evidence="8">Allantoate deiminase</fullName>
        <ecNumber evidence="8">3.5.3.9</ecNumber>
    </submittedName>
</protein>
<dbReference type="EC" id="3.5.3.9" evidence="8"/>
<dbReference type="Pfam" id="PF07687">
    <property type="entry name" value="M20_dimer"/>
    <property type="match status" value="1"/>
</dbReference>
<evidence type="ECO:0000259" key="7">
    <source>
        <dbReference type="Pfam" id="PF07687"/>
    </source>
</evidence>
<dbReference type="InterPro" id="IPR002933">
    <property type="entry name" value="Peptidase_M20"/>
</dbReference>
<comment type="similarity">
    <text evidence="2">Belongs to the peptidase M20 family.</text>
</comment>
<dbReference type="NCBIfam" id="TIGR01879">
    <property type="entry name" value="hydantase"/>
    <property type="match status" value="1"/>
</dbReference>
<feature type="domain" description="Peptidase M20 dimerisation" evidence="7">
    <location>
        <begin position="230"/>
        <end position="322"/>
    </location>
</feature>
<organism evidence="8 9">
    <name type="scientific">Kaistia geumhonensis</name>
    <dbReference type="NCBI Taxonomy" id="410839"/>
    <lineage>
        <taxon>Bacteria</taxon>
        <taxon>Pseudomonadati</taxon>
        <taxon>Pseudomonadota</taxon>
        <taxon>Alphaproteobacteria</taxon>
        <taxon>Hyphomicrobiales</taxon>
        <taxon>Kaistiaceae</taxon>
        <taxon>Kaistia</taxon>
    </lineage>
</organism>
<dbReference type="InterPro" id="IPR036264">
    <property type="entry name" value="Bact_exopeptidase_dim_dom"/>
</dbReference>
<dbReference type="InterPro" id="IPR011650">
    <property type="entry name" value="Peptidase_M20_dimer"/>
</dbReference>
<accession>A0ABU0M191</accession>
<evidence type="ECO:0000256" key="4">
    <source>
        <dbReference type="ARBA" id="ARBA00022723"/>
    </source>
</evidence>
<dbReference type="SUPFAM" id="SSF53187">
    <property type="entry name" value="Zn-dependent exopeptidases"/>
    <property type="match status" value="1"/>
</dbReference>
<evidence type="ECO:0000256" key="3">
    <source>
        <dbReference type="ARBA" id="ARBA00011738"/>
    </source>
</evidence>
<dbReference type="RefSeq" id="WP_266281885.1">
    <property type="nucleotide sequence ID" value="NZ_JAPKNF010000001.1"/>
</dbReference>
<dbReference type="SUPFAM" id="SSF55031">
    <property type="entry name" value="Bacterial exopeptidase dimerisation domain"/>
    <property type="match status" value="1"/>
</dbReference>
<comment type="caution">
    <text evidence="8">The sequence shown here is derived from an EMBL/GenBank/DDBJ whole genome shotgun (WGS) entry which is preliminary data.</text>
</comment>
<dbReference type="PANTHER" id="PTHR32494:SF19">
    <property type="entry name" value="ALLANTOATE DEIMINASE-RELATED"/>
    <property type="match status" value="1"/>
</dbReference>
<evidence type="ECO:0000313" key="8">
    <source>
        <dbReference type="EMBL" id="MDQ0514722.1"/>
    </source>
</evidence>
<gene>
    <name evidence="8" type="ORF">QO015_000335</name>
</gene>
<dbReference type="CDD" id="cd03884">
    <property type="entry name" value="M20_bAS"/>
    <property type="match status" value="1"/>
</dbReference>
<comment type="cofactor">
    <cofactor evidence="1">
        <name>Mn(2+)</name>
        <dbReference type="ChEBI" id="CHEBI:29035"/>
    </cofactor>
</comment>
<keyword evidence="5 8" id="KW-0378">Hydrolase</keyword>
<reference evidence="8 9" key="1">
    <citation type="submission" date="2023-07" db="EMBL/GenBank/DDBJ databases">
        <title>Genomic Encyclopedia of Type Strains, Phase IV (KMG-IV): sequencing the most valuable type-strain genomes for metagenomic binning, comparative biology and taxonomic classification.</title>
        <authorList>
            <person name="Goeker M."/>
        </authorList>
    </citation>
    <scope>NUCLEOTIDE SEQUENCE [LARGE SCALE GENOMIC DNA]</scope>
    <source>
        <strain evidence="8 9">B1-1</strain>
    </source>
</reference>
<dbReference type="Pfam" id="PF01546">
    <property type="entry name" value="Peptidase_M20"/>
    <property type="match status" value="1"/>
</dbReference>
<dbReference type="PIRSF" id="PIRSF001235">
    <property type="entry name" value="Amidase_carbamoylase"/>
    <property type="match status" value="1"/>
</dbReference>
<evidence type="ECO:0000256" key="5">
    <source>
        <dbReference type="ARBA" id="ARBA00022801"/>
    </source>
</evidence>
<dbReference type="EMBL" id="JAUSWJ010000001">
    <property type="protein sequence ID" value="MDQ0514722.1"/>
    <property type="molecule type" value="Genomic_DNA"/>
</dbReference>
<evidence type="ECO:0000256" key="6">
    <source>
        <dbReference type="ARBA" id="ARBA00023211"/>
    </source>
</evidence>
<name>A0ABU0M191_9HYPH</name>